<reference evidence="1 2" key="1">
    <citation type="journal article" date="2017" name="PLoS Biol.">
        <title>The sea cucumber genome provides insights into morphological evolution and visceral regeneration.</title>
        <authorList>
            <person name="Zhang X."/>
            <person name="Sun L."/>
            <person name="Yuan J."/>
            <person name="Sun Y."/>
            <person name="Gao Y."/>
            <person name="Zhang L."/>
            <person name="Li S."/>
            <person name="Dai H."/>
            <person name="Hamel J.F."/>
            <person name="Liu C."/>
            <person name="Yu Y."/>
            <person name="Liu S."/>
            <person name="Lin W."/>
            <person name="Guo K."/>
            <person name="Jin S."/>
            <person name="Xu P."/>
            <person name="Storey K.B."/>
            <person name="Huan P."/>
            <person name="Zhang T."/>
            <person name="Zhou Y."/>
            <person name="Zhang J."/>
            <person name="Lin C."/>
            <person name="Li X."/>
            <person name="Xing L."/>
            <person name="Huo D."/>
            <person name="Sun M."/>
            <person name="Wang L."/>
            <person name="Mercier A."/>
            <person name="Li F."/>
            <person name="Yang H."/>
            <person name="Xiang J."/>
        </authorList>
    </citation>
    <scope>NUCLEOTIDE SEQUENCE [LARGE SCALE GENOMIC DNA]</scope>
    <source>
        <strain evidence="1">Shaxun</strain>
        <tissue evidence="1">Muscle</tissue>
    </source>
</reference>
<name>A0A2G8KEM6_STIJA</name>
<comment type="caution">
    <text evidence="1">The sequence shown here is derived from an EMBL/GenBank/DDBJ whole genome shotgun (WGS) entry which is preliminary data.</text>
</comment>
<gene>
    <name evidence="1" type="ORF">BSL78_16703</name>
</gene>
<protein>
    <submittedName>
        <fullName evidence="1">Uncharacterized protein</fullName>
    </submittedName>
</protein>
<evidence type="ECO:0000313" key="1">
    <source>
        <dbReference type="EMBL" id="PIK46456.1"/>
    </source>
</evidence>
<organism evidence="1 2">
    <name type="scientific">Stichopus japonicus</name>
    <name type="common">Sea cucumber</name>
    <dbReference type="NCBI Taxonomy" id="307972"/>
    <lineage>
        <taxon>Eukaryota</taxon>
        <taxon>Metazoa</taxon>
        <taxon>Echinodermata</taxon>
        <taxon>Eleutherozoa</taxon>
        <taxon>Echinozoa</taxon>
        <taxon>Holothuroidea</taxon>
        <taxon>Aspidochirotacea</taxon>
        <taxon>Aspidochirotida</taxon>
        <taxon>Stichopodidae</taxon>
        <taxon>Apostichopus</taxon>
    </lineage>
</organism>
<keyword evidence="2" id="KW-1185">Reference proteome</keyword>
<sequence length="168" mass="19426">MRLRLTRAPWYFHRDSLQSDDSRRVAKLHLRAQLREFFSSTPCAGHAILNCVAFDAQLDIIPPLGCRAKAGFNVCHPLYLVSKPWRNSASPRIRQLSFHRPARSGKWKAKQNVLHSVMVRERTAERLATRKFKTYGRIHSIYPGGIFSVRPHPRIHRTTRVHMPPDIG</sequence>
<evidence type="ECO:0000313" key="2">
    <source>
        <dbReference type="Proteomes" id="UP000230750"/>
    </source>
</evidence>
<accession>A0A2G8KEM6</accession>
<proteinExistence type="predicted"/>
<dbReference type="Proteomes" id="UP000230750">
    <property type="component" value="Unassembled WGS sequence"/>
</dbReference>
<dbReference type="EMBL" id="MRZV01000644">
    <property type="protein sequence ID" value="PIK46456.1"/>
    <property type="molecule type" value="Genomic_DNA"/>
</dbReference>
<dbReference type="AlphaFoldDB" id="A0A2G8KEM6"/>